<protein>
    <recommendedName>
        <fullName evidence="10">M18 family aminopeptidase</fullName>
        <ecNumber evidence="10">3.4.11.-</ecNumber>
    </recommendedName>
</protein>
<evidence type="ECO:0000256" key="10">
    <source>
        <dbReference type="RuleBase" id="RU004387"/>
    </source>
</evidence>
<dbReference type="PANTHER" id="PTHR28570">
    <property type="entry name" value="ASPARTYL AMINOPEPTIDASE"/>
    <property type="match status" value="1"/>
</dbReference>
<keyword evidence="6 9" id="KW-0378">Hydrolase</keyword>
<evidence type="ECO:0000256" key="5">
    <source>
        <dbReference type="ARBA" id="ARBA00022723"/>
    </source>
</evidence>
<gene>
    <name evidence="11" type="ORF">DORLON_00295</name>
</gene>
<dbReference type="NCBIfam" id="NF002759">
    <property type="entry name" value="PRK02813.1"/>
    <property type="match status" value="1"/>
</dbReference>
<dbReference type="InterPro" id="IPR001948">
    <property type="entry name" value="Peptidase_M18"/>
</dbReference>
<dbReference type="AlphaFoldDB" id="A6BDD2"/>
<dbReference type="CDD" id="cd05658">
    <property type="entry name" value="M18_DAP"/>
    <property type="match status" value="1"/>
</dbReference>
<dbReference type="eggNOG" id="COG1362">
    <property type="taxonomic scope" value="Bacteria"/>
</dbReference>
<comment type="similarity">
    <text evidence="2 9">Belongs to the peptidase M18 family.</text>
</comment>
<dbReference type="Gene3D" id="2.30.250.10">
    <property type="entry name" value="Aminopeptidase i, Domain 2"/>
    <property type="match status" value="1"/>
</dbReference>
<accession>A6BDD2</accession>
<evidence type="ECO:0000313" key="12">
    <source>
        <dbReference type="Proteomes" id="UP000004016"/>
    </source>
</evidence>
<dbReference type="GO" id="GO:0004177">
    <property type="term" value="F:aminopeptidase activity"/>
    <property type="evidence" value="ECO:0007669"/>
    <property type="project" value="UniProtKB-KW"/>
</dbReference>
<keyword evidence="3 9" id="KW-0031">Aminopeptidase</keyword>
<name>A6BDD2_9FIRM</name>
<dbReference type="InterPro" id="IPR023358">
    <property type="entry name" value="Peptidase_M18_dom2"/>
</dbReference>
<evidence type="ECO:0000256" key="3">
    <source>
        <dbReference type="ARBA" id="ARBA00022438"/>
    </source>
</evidence>
<dbReference type="SUPFAM" id="SSF101821">
    <property type="entry name" value="Aminopeptidase/glucanase lid domain"/>
    <property type="match status" value="1"/>
</dbReference>
<comment type="caution">
    <text evidence="11">The sequence shown here is derived from an EMBL/GenBank/DDBJ whole genome shotgun (WGS) entry which is preliminary data.</text>
</comment>
<dbReference type="EC" id="3.4.11.-" evidence="10"/>
<evidence type="ECO:0000256" key="6">
    <source>
        <dbReference type="ARBA" id="ARBA00022801"/>
    </source>
</evidence>
<dbReference type="GO" id="GO:0005737">
    <property type="term" value="C:cytoplasm"/>
    <property type="evidence" value="ECO:0007669"/>
    <property type="project" value="UniProtKB-ARBA"/>
</dbReference>
<comment type="cofactor">
    <cofactor evidence="1 10">
        <name>Zn(2+)</name>
        <dbReference type="ChEBI" id="CHEBI:29105"/>
    </cofactor>
</comment>
<evidence type="ECO:0000313" key="11">
    <source>
        <dbReference type="EMBL" id="EDM64449.1"/>
    </source>
</evidence>
<dbReference type="PRINTS" id="PR00932">
    <property type="entry name" value="AMINO1PTASE"/>
</dbReference>
<dbReference type="Proteomes" id="UP000004016">
    <property type="component" value="Unassembled WGS sequence"/>
</dbReference>
<evidence type="ECO:0000256" key="1">
    <source>
        <dbReference type="ARBA" id="ARBA00001947"/>
    </source>
</evidence>
<dbReference type="Gene3D" id="3.40.630.10">
    <property type="entry name" value="Zn peptidases"/>
    <property type="match status" value="1"/>
</dbReference>
<dbReference type="PANTHER" id="PTHR28570:SF3">
    <property type="entry name" value="ASPARTYL AMINOPEPTIDASE"/>
    <property type="match status" value="1"/>
</dbReference>
<keyword evidence="7 9" id="KW-0862">Zinc</keyword>
<evidence type="ECO:0000256" key="2">
    <source>
        <dbReference type="ARBA" id="ARBA00008290"/>
    </source>
</evidence>
<dbReference type="GO" id="GO:0008270">
    <property type="term" value="F:zinc ion binding"/>
    <property type="evidence" value="ECO:0007669"/>
    <property type="project" value="InterPro"/>
</dbReference>
<sequence>MKRNIMEINIISELTTFIEHAPTAFHAVAELKEILKQEGFEELKESEKWKVKPGKRYYVTRNNSSIIAVKAGKELDNYSFHVTASHSDSPAFKLKENAEIEVAKKYTVLNTEGYGGMICQTWFDRPLSLAGRVMVKNGERIETRLVKVDRDLLMIPSLAIHMDRKVNEGRAVNKQIDMLPVLSGSVKEQGEVRSLVAEELGLKDTDIYGMDLFLYNRMGAVRWGSNREFIGCPRLDDLQCAFTSMKGFLAAENEQNINVYACFDNEEVGSGTKQGAASTFLYDVLWRMNKALGKNEEEFHRAVAGSFMLSCDNAHAVHPNYRQKTDATNCVYMNDGIVIKSHAGQKYTSDAVSVAVFRMICEKAGVPLQYFANRSDEAGGSTLGNIAMTQVSMNTVDIGLPQLAMHSAYETAGVKDTEYMVKAVETFYASHIQADSDGNYQINQ</sequence>
<organism evidence="11 12">
    <name type="scientific">Dorea longicatena DSM 13814</name>
    <dbReference type="NCBI Taxonomy" id="411462"/>
    <lineage>
        <taxon>Bacteria</taxon>
        <taxon>Bacillati</taxon>
        <taxon>Bacillota</taxon>
        <taxon>Clostridia</taxon>
        <taxon>Lachnospirales</taxon>
        <taxon>Lachnospiraceae</taxon>
        <taxon>Dorea</taxon>
    </lineage>
</organism>
<evidence type="ECO:0000256" key="8">
    <source>
        <dbReference type="ARBA" id="ARBA00023049"/>
    </source>
</evidence>
<evidence type="ECO:0000256" key="7">
    <source>
        <dbReference type="ARBA" id="ARBA00022833"/>
    </source>
</evidence>
<dbReference type="HOGENOM" id="CLU_019532_2_0_9"/>
<dbReference type="GO" id="GO:0006508">
    <property type="term" value="P:proteolysis"/>
    <property type="evidence" value="ECO:0007669"/>
    <property type="project" value="UniProtKB-KW"/>
</dbReference>
<evidence type="ECO:0000256" key="9">
    <source>
        <dbReference type="RuleBase" id="RU004386"/>
    </source>
</evidence>
<proteinExistence type="inferred from homology"/>
<dbReference type="SUPFAM" id="SSF53187">
    <property type="entry name" value="Zn-dependent exopeptidases"/>
    <property type="match status" value="1"/>
</dbReference>
<reference evidence="11 12" key="2">
    <citation type="submission" date="2007-04" db="EMBL/GenBank/DDBJ databases">
        <title>Draft genome sequence of Dorea longicatena (DSM 13814).</title>
        <authorList>
            <person name="Sudarsanam P."/>
            <person name="Ley R."/>
            <person name="Guruge J."/>
            <person name="Turnbaugh P.J."/>
            <person name="Mahowald M."/>
            <person name="Liep D."/>
            <person name="Gordon J."/>
        </authorList>
    </citation>
    <scope>NUCLEOTIDE SEQUENCE [LARGE SCALE GENOMIC DNA]</scope>
    <source>
        <strain evidence="11 12">DSM 13814</strain>
    </source>
</reference>
<evidence type="ECO:0000256" key="4">
    <source>
        <dbReference type="ARBA" id="ARBA00022670"/>
    </source>
</evidence>
<dbReference type="Pfam" id="PF02127">
    <property type="entry name" value="Peptidase_M18"/>
    <property type="match status" value="1"/>
</dbReference>
<dbReference type="GO" id="GO:0008237">
    <property type="term" value="F:metallopeptidase activity"/>
    <property type="evidence" value="ECO:0007669"/>
    <property type="project" value="UniProtKB-KW"/>
</dbReference>
<keyword evidence="5 9" id="KW-0479">Metal-binding</keyword>
<keyword evidence="4 9" id="KW-0645">Protease</keyword>
<dbReference type="EMBL" id="AAXB02000001">
    <property type="protein sequence ID" value="EDM64449.1"/>
    <property type="molecule type" value="Genomic_DNA"/>
</dbReference>
<keyword evidence="8 9" id="KW-0482">Metalloprotease</keyword>
<reference evidence="11 12" key="1">
    <citation type="submission" date="2007-03" db="EMBL/GenBank/DDBJ databases">
        <authorList>
            <person name="Fulton L."/>
            <person name="Clifton S."/>
            <person name="Fulton B."/>
            <person name="Xu J."/>
            <person name="Minx P."/>
            <person name="Pepin K.H."/>
            <person name="Johnson M."/>
            <person name="Thiruvilangam P."/>
            <person name="Bhonagiri V."/>
            <person name="Nash W.E."/>
            <person name="Mardis E.R."/>
            <person name="Wilson R.K."/>
        </authorList>
    </citation>
    <scope>NUCLEOTIDE SEQUENCE [LARGE SCALE GENOMIC DNA]</scope>
    <source>
        <strain evidence="11 12">DSM 13814</strain>
    </source>
</reference>